<name>A0A9D4UEA7_ADICA</name>
<accession>A0A9D4UEA7</accession>
<dbReference type="InterPro" id="IPR050117">
    <property type="entry name" value="MAPK"/>
</dbReference>
<feature type="binding site" evidence="11">
    <location>
        <position position="62"/>
    </location>
    <ligand>
        <name>ATP</name>
        <dbReference type="ChEBI" id="CHEBI:30616"/>
    </ligand>
</feature>
<keyword evidence="4" id="KW-0597">Phosphoprotein</keyword>
<comment type="similarity">
    <text evidence="1">Belongs to the protein kinase superfamily. CMGC Ser/Thr protein kinase family. MAP kinase subfamily.</text>
</comment>
<proteinExistence type="inferred from homology"/>
<dbReference type="AlphaFoldDB" id="A0A9D4UEA7"/>
<evidence type="ECO:0000256" key="12">
    <source>
        <dbReference type="RuleBase" id="RU000304"/>
    </source>
</evidence>
<keyword evidence="8 11" id="KW-0067">ATP-binding</keyword>
<dbReference type="EC" id="2.7.11.24" evidence="2 13"/>
<comment type="catalytic activity">
    <reaction evidence="10">
        <text>L-seryl-[protein] + ATP = O-phospho-L-seryl-[protein] + ADP + H(+)</text>
        <dbReference type="Rhea" id="RHEA:17989"/>
        <dbReference type="Rhea" id="RHEA-COMP:9863"/>
        <dbReference type="Rhea" id="RHEA-COMP:11604"/>
        <dbReference type="ChEBI" id="CHEBI:15378"/>
        <dbReference type="ChEBI" id="CHEBI:29999"/>
        <dbReference type="ChEBI" id="CHEBI:30616"/>
        <dbReference type="ChEBI" id="CHEBI:83421"/>
        <dbReference type="ChEBI" id="CHEBI:456216"/>
        <dbReference type="EC" id="2.7.11.24"/>
    </reaction>
</comment>
<dbReference type="EMBL" id="JABFUD020000019">
    <property type="protein sequence ID" value="KAI5065729.1"/>
    <property type="molecule type" value="Genomic_DNA"/>
</dbReference>
<evidence type="ECO:0000256" key="7">
    <source>
        <dbReference type="ARBA" id="ARBA00022777"/>
    </source>
</evidence>
<dbReference type="PANTHER" id="PTHR24055">
    <property type="entry name" value="MITOGEN-ACTIVATED PROTEIN KINASE"/>
    <property type="match status" value="1"/>
</dbReference>
<dbReference type="FunFam" id="1.10.510.10:FF:000206">
    <property type="entry name" value="Mitogen-activated protein kinase"/>
    <property type="match status" value="1"/>
</dbReference>
<comment type="catalytic activity">
    <reaction evidence="9 13">
        <text>L-threonyl-[protein] + ATP = O-phospho-L-threonyl-[protein] + ADP + H(+)</text>
        <dbReference type="Rhea" id="RHEA:46608"/>
        <dbReference type="Rhea" id="RHEA-COMP:11060"/>
        <dbReference type="Rhea" id="RHEA-COMP:11605"/>
        <dbReference type="ChEBI" id="CHEBI:15378"/>
        <dbReference type="ChEBI" id="CHEBI:30013"/>
        <dbReference type="ChEBI" id="CHEBI:30616"/>
        <dbReference type="ChEBI" id="CHEBI:61977"/>
        <dbReference type="ChEBI" id="CHEBI:456216"/>
        <dbReference type="EC" id="2.7.11.24"/>
    </reaction>
</comment>
<evidence type="ECO:0000256" key="13">
    <source>
        <dbReference type="RuleBase" id="RU361165"/>
    </source>
</evidence>
<reference evidence="16" key="1">
    <citation type="submission" date="2021-01" db="EMBL/GenBank/DDBJ databases">
        <title>Adiantum capillus-veneris genome.</title>
        <authorList>
            <person name="Fang Y."/>
            <person name="Liao Q."/>
        </authorList>
    </citation>
    <scope>NUCLEOTIDE SEQUENCE</scope>
    <source>
        <strain evidence="16">H3</strain>
        <tissue evidence="16">Leaf</tissue>
    </source>
</reference>
<evidence type="ECO:0000313" key="17">
    <source>
        <dbReference type="Proteomes" id="UP000886520"/>
    </source>
</evidence>
<dbReference type="PROSITE" id="PS00108">
    <property type="entry name" value="PROTEIN_KINASE_ST"/>
    <property type="match status" value="1"/>
</dbReference>
<dbReference type="OrthoDB" id="192887at2759"/>
<comment type="activity regulation">
    <text evidence="13">Activated by threonine and tyrosine phosphorylation.</text>
</comment>
<gene>
    <name evidence="15" type="ORF">GOP47_0020107</name>
    <name evidence="16" type="ORF">GOP47_0020424</name>
</gene>
<dbReference type="EMBL" id="JABFUD020000019">
    <property type="protein sequence ID" value="KAI5065412.1"/>
    <property type="molecule type" value="Genomic_DNA"/>
</dbReference>
<evidence type="ECO:0000256" key="10">
    <source>
        <dbReference type="ARBA" id="ARBA00048312"/>
    </source>
</evidence>
<dbReference type="PROSITE" id="PS00107">
    <property type="entry name" value="PROTEIN_KINASE_ATP"/>
    <property type="match status" value="1"/>
</dbReference>
<evidence type="ECO:0000256" key="9">
    <source>
        <dbReference type="ARBA" id="ARBA00047592"/>
    </source>
</evidence>
<keyword evidence="7 13" id="KW-0418">Kinase</keyword>
<dbReference type="Gene3D" id="1.10.510.10">
    <property type="entry name" value="Transferase(Phosphotransferase) domain 1"/>
    <property type="match status" value="1"/>
</dbReference>
<dbReference type="PROSITE" id="PS50011">
    <property type="entry name" value="PROTEIN_KINASE_DOM"/>
    <property type="match status" value="1"/>
</dbReference>
<feature type="domain" description="Protein kinase" evidence="14">
    <location>
        <begin position="33"/>
        <end position="320"/>
    </location>
</feature>
<keyword evidence="17" id="KW-1185">Reference proteome</keyword>
<sequence>MATKIDPPNGARSAPGKHYFMLWRTIFEVDVRYQPLKPIGKGAYGIVCAARDLHMGVKVAIKRITNVFENTTDARRTLREIKLLRHLFHENIIAVKDIMVPTCKHTFKDLYVVYELMDTDLHQIIRSSQLLNDDHHQYLIYQLLRGLKYLHSANVLHRDLKPSNLLLNANCDLKICDFGLARTGPEKGQFMTEYVVTRWYRAPELLLSCDEYGSAIDIWSVGCIFAELLGRKPIFPGKDYLHQLKLILSIIGTPAEVDLHFIPNETARSFIRSQPYTPRVSLAKLYPNANPLAVDLIDKMLVFDPRKRITVIEALNHPYLAMLHDESLEPVAPTPFDSSFEDEDLKEQDLREKVWVEMLFYHPEAATRVP</sequence>
<dbReference type="PROSITE" id="PS01351">
    <property type="entry name" value="MAPK"/>
    <property type="match status" value="1"/>
</dbReference>
<dbReference type="GO" id="GO:0005524">
    <property type="term" value="F:ATP binding"/>
    <property type="evidence" value="ECO:0007669"/>
    <property type="project" value="UniProtKB-UniRule"/>
</dbReference>
<keyword evidence="3 12" id="KW-0723">Serine/threonine-protein kinase</keyword>
<protein>
    <recommendedName>
        <fullName evidence="2 13">Mitogen-activated protein kinase</fullName>
        <ecNumber evidence="2 13">2.7.11.24</ecNumber>
    </recommendedName>
</protein>
<evidence type="ECO:0000313" key="16">
    <source>
        <dbReference type="EMBL" id="KAI5065729.1"/>
    </source>
</evidence>
<comment type="cofactor">
    <cofactor evidence="13">
        <name>Mg(2+)</name>
        <dbReference type="ChEBI" id="CHEBI:18420"/>
    </cofactor>
</comment>
<evidence type="ECO:0000256" key="3">
    <source>
        <dbReference type="ARBA" id="ARBA00022527"/>
    </source>
</evidence>
<dbReference type="InterPro" id="IPR000719">
    <property type="entry name" value="Prot_kinase_dom"/>
</dbReference>
<dbReference type="InterPro" id="IPR003527">
    <property type="entry name" value="MAP_kinase_CS"/>
</dbReference>
<organism evidence="16 17">
    <name type="scientific">Adiantum capillus-veneris</name>
    <name type="common">Maidenhair fern</name>
    <dbReference type="NCBI Taxonomy" id="13818"/>
    <lineage>
        <taxon>Eukaryota</taxon>
        <taxon>Viridiplantae</taxon>
        <taxon>Streptophyta</taxon>
        <taxon>Embryophyta</taxon>
        <taxon>Tracheophyta</taxon>
        <taxon>Polypodiopsida</taxon>
        <taxon>Polypodiidae</taxon>
        <taxon>Polypodiales</taxon>
        <taxon>Pteridineae</taxon>
        <taxon>Pteridaceae</taxon>
        <taxon>Vittarioideae</taxon>
        <taxon>Adiantum</taxon>
    </lineage>
</organism>
<evidence type="ECO:0000256" key="1">
    <source>
        <dbReference type="ARBA" id="ARBA00008832"/>
    </source>
</evidence>
<keyword evidence="6 11" id="KW-0547">Nucleotide-binding</keyword>
<evidence type="ECO:0000256" key="4">
    <source>
        <dbReference type="ARBA" id="ARBA00022553"/>
    </source>
</evidence>
<evidence type="ECO:0000313" key="15">
    <source>
        <dbReference type="EMBL" id="KAI5065412.1"/>
    </source>
</evidence>
<evidence type="ECO:0000256" key="8">
    <source>
        <dbReference type="ARBA" id="ARBA00022840"/>
    </source>
</evidence>
<evidence type="ECO:0000256" key="5">
    <source>
        <dbReference type="ARBA" id="ARBA00022679"/>
    </source>
</evidence>
<comment type="caution">
    <text evidence="16">The sequence shown here is derived from an EMBL/GenBank/DDBJ whole genome shotgun (WGS) entry which is preliminary data.</text>
</comment>
<evidence type="ECO:0000256" key="6">
    <source>
        <dbReference type="ARBA" id="ARBA00022741"/>
    </source>
</evidence>
<dbReference type="Gene3D" id="3.30.200.20">
    <property type="entry name" value="Phosphorylase Kinase, domain 1"/>
    <property type="match status" value="1"/>
</dbReference>
<dbReference type="GO" id="GO:0004707">
    <property type="term" value="F:MAP kinase activity"/>
    <property type="evidence" value="ECO:0007669"/>
    <property type="project" value="UniProtKB-EC"/>
</dbReference>
<dbReference type="InterPro" id="IPR008271">
    <property type="entry name" value="Ser/Thr_kinase_AS"/>
</dbReference>
<keyword evidence="5 13" id="KW-0808">Transferase</keyword>
<dbReference type="InterPro" id="IPR017441">
    <property type="entry name" value="Protein_kinase_ATP_BS"/>
</dbReference>
<dbReference type="FunFam" id="3.30.200.20:FF:000046">
    <property type="entry name" value="Mitogen-activated protein kinase"/>
    <property type="match status" value="1"/>
</dbReference>
<evidence type="ECO:0000256" key="2">
    <source>
        <dbReference type="ARBA" id="ARBA00012411"/>
    </source>
</evidence>
<comment type="similarity">
    <text evidence="13">Belongs to the protein kinase superfamily. Ser/Thr protein kinase family. MAP kinase subfamily.</text>
</comment>
<evidence type="ECO:0000256" key="11">
    <source>
        <dbReference type="PROSITE-ProRule" id="PRU10141"/>
    </source>
</evidence>
<keyword evidence="13" id="KW-0460">Magnesium</keyword>
<dbReference type="Proteomes" id="UP000886520">
    <property type="component" value="Chromosome 19"/>
</dbReference>
<dbReference type="SUPFAM" id="SSF56112">
    <property type="entry name" value="Protein kinase-like (PK-like)"/>
    <property type="match status" value="1"/>
</dbReference>
<dbReference type="InterPro" id="IPR011009">
    <property type="entry name" value="Kinase-like_dom_sf"/>
</dbReference>
<dbReference type="SMART" id="SM00220">
    <property type="entry name" value="S_TKc"/>
    <property type="match status" value="1"/>
</dbReference>
<dbReference type="Pfam" id="PF00069">
    <property type="entry name" value="Pkinase"/>
    <property type="match status" value="1"/>
</dbReference>
<evidence type="ECO:0000259" key="14">
    <source>
        <dbReference type="PROSITE" id="PS50011"/>
    </source>
</evidence>